<keyword evidence="1" id="KW-0812">Transmembrane</keyword>
<reference evidence="2 3" key="1">
    <citation type="journal article" date="2015" name="Stand. Genomic Sci.">
        <title>Genomic Encyclopedia of Bacterial and Archaeal Type Strains, Phase III: the genomes of soil and plant-associated and newly described type strains.</title>
        <authorList>
            <person name="Whitman W.B."/>
            <person name="Woyke T."/>
            <person name="Klenk H.P."/>
            <person name="Zhou Y."/>
            <person name="Lilburn T.G."/>
            <person name="Beck B.J."/>
            <person name="De Vos P."/>
            <person name="Vandamme P."/>
            <person name="Eisen J.A."/>
            <person name="Garrity G."/>
            <person name="Hugenholtz P."/>
            <person name="Kyrpides N.C."/>
        </authorList>
    </citation>
    <scope>NUCLEOTIDE SEQUENCE [LARGE SCALE GENOMIC DNA]</scope>
    <source>
        <strain evidence="2 3">CGMCC 1.7270</strain>
    </source>
</reference>
<evidence type="ECO:0000313" key="3">
    <source>
        <dbReference type="Proteomes" id="UP000319848"/>
    </source>
</evidence>
<feature type="transmembrane region" description="Helical" evidence="1">
    <location>
        <begin position="375"/>
        <end position="392"/>
    </location>
</feature>
<comment type="caution">
    <text evidence="2">The sequence shown here is derived from an EMBL/GenBank/DDBJ whole genome shotgun (WGS) entry which is preliminary data.</text>
</comment>
<feature type="transmembrane region" description="Helical" evidence="1">
    <location>
        <begin position="214"/>
        <end position="238"/>
    </location>
</feature>
<dbReference type="AlphaFoldDB" id="V6RWR4"/>
<protein>
    <recommendedName>
        <fullName evidence="4">4-amino-4-deoxy-L-arabinose transferase-like glycosyltransferase</fullName>
    </recommendedName>
</protein>
<gene>
    <name evidence="2" type="ORF">IP98_00415</name>
</gene>
<dbReference type="InterPro" id="IPR045691">
    <property type="entry name" value="DUF6056"/>
</dbReference>
<proteinExistence type="predicted"/>
<keyword evidence="1" id="KW-1133">Transmembrane helix</keyword>
<feature type="transmembrane region" description="Helical" evidence="1">
    <location>
        <begin position="137"/>
        <end position="161"/>
    </location>
</feature>
<evidence type="ECO:0000256" key="1">
    <source>
        <dbReference type="SAM" id="Phobius"/>
    </source>
</evidence>
<feature type="transmembrane region" description="Helical" evidence="1">
    <location>
        <begin position="310"/>
        <end position="331"/>
    </location>
</feature>
<organism evidence="2 3">
    <name type="scientific">Flavobacterium cauense R2A-7</name>
    <dbReference type="NCBI Taxonomy" id="1341154"/>
    <lineage>
        <taxon>Bacteria</taxon>
        <taxon>Pseudomonadati</taxon>
        <taxon>Bacteroidota</taxon>
        <taxon>Flavobacteriia</taxon>
        <taxon>Flavobacteriales</taxon>
        <taxon>Flavobacteriaceae</taxon>
        <taxon>Flavobacterium</taxon>
    </lineage>
</organism>
<feature type="transmembrane region" description="Helical" evidence="1">
    <location>
        <begin position="343"/>
        <end position="363"/>
    </location>
</feature>
<keyword evidence="1" id="KW-0472">Membrane</keyword>
<evidence type="ECO:0000313" key="2">
    <source>
        <dbReference type="EMBL" id="TWI15422.1"/>
    </source>
</evidence>
<dbReference type="Pfam" id="PF19528">
    <property type="entry name" value="DUF6056"/>
    <property type="match status" value="1"/>
</dbReference>
<sequence length="460" mass="53123">MTFLKNKKNILLIITGLLAITLILLLNINTFYWADDYAILNEINDLGIYQRCIHGYYAWDGRYLTPAAFLQGVFLETLPVEIITLIWNACFLLSGILLFYVIKEETKDYSDSSDKIYLPFLVAVIFWLGSYRHIGQTIYWATGGVYTFNLLLGAVWLLLFYKIQKTSLAGLKFGFLLFTLFIGLTTQNLTIGFITFLLLTIVNDYLKNEQKNCIYNGVLLLIIVGGTLFLSLAPGNFVRAEEINNSAFKDISLWMLVRNTAFALVTYLLFSFILIIISVLAAFVYVFQNGRTITPVFKKLIFIPKTKEQGIAFIATYKYLIVALSTILPFITMPEVVSPRTAIYFMFFLVIFIFKFIHQLAVVPLNKKETKATSVIAYILFFSVFCFVIYNFQRGKTLKAEVKKRELLLKNSKNKEIRLRRIDENLKSYCYDFRDFRGNDDWAVEAQKIYFGCIEIRIED</sequence>
<evidence type="ECO:0008006" key="4">
    <source>
        <dbReference type="Google" id="ProtNLM"/>
    </source>
</evidence>
<dbReference type="RefSeq" id="WP_023571434.1">
    <property type="nucleotide sequence ID" value="NZ_AVBI01000019.1"/>
</dbReference>
<feature type="transmembrane region" description="Helical" evidence="1">
    <location>
        <begin position="82"/>
        <end position="102"/>
    </location>
</feature>
<dbReference type="OrthoDB" id="1377063at2"/>
<name>V6RWR4_9FLAO</name>
<dbReference type="EMBL" id="VLKQ01000001">
    <property type="protein sequence ID" value="TWI15422.1"/>
    <property type="molecule type" value="Genomic_DNA"/>
</dbReference>
<keyword evidence="3" id="KW-1185">Reference proteome</keyword>
<feature type="transmembrane region" description="Helical" evidence="1">
    <location>
        <begin position="12"/>
        <end position="34"/>
    </location>
</feature>
<feature type="transmembrane region" description="Helical" evidence="1">
    <location>
        <begin position="259"/>
        <end position="287"/>
    </location>
</feature>
<feature type="transmembrane region" description="Helical" evidence="1">
    <location>
        <begin position="173"/>
        <end position="202"/>
    </location>
</feature>
<accession>V6RWR4</accession>
<feature type="transmembrane region" description="Helical" evidence="1">
    <location>
        <begin position="114"/>
        <end position="131"/>
    </location>
</feature>
<dbReference type="Proteomes" id="UP000319848">
    <property type="component" value="Unassembled WGS sequence"/>
</dbReference>